<dbReference type="Proteomes" id="UP000214365">
    <property type="component" value="Unassembled WGS sequence"/>
</dbReference>
<name>A0A225ANN4_TALAT</name>
<dbReference type="EMBL" id="LFMY01000006">
    <property type="protein sequence ID" value="OKL59984.1"/>
    <property type="molecule type" value="Genomic_DNA"/>
</dbReference>
<feature type="region of interest" description="Disordered" evidence="1">
    <location>
        <begin position="252"/>
        <end position="281"/>
    </location>
</feature>
<feature type="region of interest" description="Disordered" evidence="1">
    <location>
        <begin position="207"/>
        <end position="227"/>
    </location>
</feature>
<dbReference type="AlphaFoldDB" id="A0A225ANN4"/>
<feature type="compositionally biased region" description="Polar residues" evidence="1">
    <location>
        <begin position="1"/>
        <end position="10"/>
    </location>
</feature>
<feature type="region of interest" description="Disordered" evidence="1">
    <location>
        <begin position="294"/>
        <end position="338"/>
    </location>
</feature>
<feature type="compositionally biased region" description="Polar residues" evidence="1">
    <location>
        <begin position="51"/>
        <end position="61"/>
    </location>
</feature>
<protein>
    <submittedName>
        <fullName evidence="2">Uncharacterized protein</fullName>
    </submittedName>
</protein>
<evidence type="ECO:0000256" key="1">
    <source>
        <dbReference type="SAM" id="MobiDB-lite"/>
    </source>
</evidence>
<accession>A0A225ANN4</accession>
<evidence type="ECO:0000313" key="3">
    <source>
        <dbReference type="Proteomes" id="UP000214365"/>
    </source>
</evidence>
<organism evidence="2 3">
    <name type="scientific">Talaromyces atroroseus</name>
    <dbReference type="NCBI Taxonomy" id="1441469"/>
    <lineage>
        <taxon>Eukaryota</taxon>
        <taxon>Fungi</taxon>
        <taxon>Dikarya</taxon>
        <taxon>Ascomycota</taxon>
        <taxon>Pezizomycotina</taxon>
        <taxon>Eurotiomycetes</taxon>
        <taxon>Eurotiomycetidae</taxon>
        <taxon>Eurotiales</taxon>
        <taxon>Trichocomaceae</taxon>
        <taxon>Talaromyces</taxon>
        <taxon>Talaromyces sect. Trachyspermi</taxon>
    </lineage>
</organism>
<feature type="compositionally biased region" description="Polar residues" evidence="1">
    <location>
        <begin position="84"/>
        <end position="96"/>
    </location>
</feature>
<keyword evidence="3" id="KW-1185">Reference proteome</keyword>
<gene>
    <name evidence="2" type="ORF">UA08_04636</name>
</gene>
<feature type="compositionally biased region" description="Polar residues" evidence="1">
    <location>
        <begin position="207"/>
        <end position="223"/>
    </location>
</feature>
<reference evidence="2 3" key="1">
    <citation type="submission" date="2015-06" db="EMBL/GenBank/DDBJ databases">
        <title>Talaromyces atroroseus IBT 11181 draft genome.</title>
        <authorList>
            <person name="Rasmussen K.B."/>
            <person name="Rasmussen S."/>
            <person name="Petersen B."/>
            <person name="Sicheritz-Ponten T."/>
            <person name="Mortensen U.H."/>
            <person name="Thrane U."/>
        </authorList>
    </citation>
    <scope>NUCLEOTIDE SEQUENCE [LARGE SCALE GENOMIC DNA]</scope>
    <source>
        <strain evidence="2 3">IBT 11181</strain>
    </source>
</reference>
<proteinExistence type="predicted"/>
<feature type="region of interest" description="Disordered" evidence="1">
    <location>
        <begin position="1"/>
        <end position="21"/>
    </location>
</feature>
<dbReference type="OrthoDB" id="4498187at2759"/>
<dbReference type="RefSeq" id="XP_020120105.1">
    <property type="nucleotide sequence ID" value="XM_020266928.1"/>
</dbReference>
<feature type="region of interest" description="Disordered" evidence="1">
    <location>
        <begin position="51"/>
        <end position="102"/>
    </location>
</feature>
<sequence>MDSALAQQALQGAMPVDAHKTNDDNNYVSELFAQLTDPEFITSYSNDVNNFGQNPQFSSEAAATRHEKRSIKRSQQEVAEEIPPQNNMSGESSQSHHPMDGFNIGDATPFDFNALDFNALDFNMLDFDMLGQFDNIHPSFDIPEAASSIHAGVNIHSNDTNTFPGSHQVINVPVESTNIRIPKAPLPINAFPSYLGSVRGGLANNSHVGINTPGGRSTSQAPEDTNMMPLLVNPHQFSALQGISSADLLHGVGCQSRPQPPSTGPNVKRQRRRSPSPPAPQNALQFVHDELSMPSDFRANPNNHARFKYHRDGTREYLNAPKKRRKRRCSDRGPQSSG</sequence>
<evidence type="ECO:0000313" key="2">
    <source>
        <dbReference type="EMBL" id="OKL59984.1"/>
    </source>
</evidence>
<comment type="caution">
    <text evidence="2">The sequence shown here is derived from an EMBL/GenBank/DDBJ whole genome shotgun (WGS) entry which is preliminary data.</text>
</comment>
<dbReference type="GeneID" id="31004391"/>